<comment type="caution">
    <text evidence="1">The sequence shown here is derived from an EMBL/GenBank/DDBJ whole genome shotgun (WGS) entry which is preliminary data.</text>
</comment>
<sequence length="126" mass="14655">MAIEQYRQYIRHLLSERQERASIQRNAQEYEVQTLFDAEQDHYQLLYVGWRGNKRDFGCVLHLDIKGGKIWIQHDGTEVGIANQLVELGVPKEDIVLAFHEPEVRQFTDFGTGEDIREQSPSVLAK</sequence>
<name>A0A2G4EW44_9CYAN</name>
<dbReference type="SUPFAM" id="SSF143847">
    <property type="entry name" value="XisI-like"/>
    <property type="match status" value="1"/>
</dbReference>
<keyword evidence="2" id="KW-1185">Reference proteome</keyword>
<dbReference type="Gene3D" id="3.30.310.110">
    <property type="entry name" value="XisI-like"/>
    <property type="match status" value="1"/>
</dbReference>
<gene>
    <name evidence="1" type="ORF">CP500_020135</name>
</gene>
<dbReference type="EMBL" id="NXIB02000162">
    <property type="protein sequence ID" value="PHX53686.1"/>
    <property type="molecule type" value="Genomic_DNA"/>
</dbReference>
<evidence type="ECO:0000313" key="2">
    <source>
        <dbReference type="Proteomes" id="UP000226442"/>
    </source>
</evidence>
<dbReference type="AlphaFoldDB" id="A0A2G4EW44"/>
<dbReference type="CDD" id="cd16382">
    <property type="entry name" value="XisI-like"/>
    <property type="match status" value="1"/>
</dbReference>
<reference evidence="1" key="1">
    <citation type="submission" date="2017-10" db="EMBL/GenBank/DDBJ databases">
        <title>Draft genome sequence of the planktic cyanobacteria Tychonema bourrellyi isolated from alpine lentic freshwater.</title>
        <authorList>
            <person name="Tett A."/>
            <person name="Armanini F."/>
            <person name="Asnicar F."/>
            <person name="Boscaini A."/>
            <person name="Pasolli E."/>
            <person name="Zolfo M."/>
            <person name="Donati C."/>
            <person name="Salmaso N."/>
            <person name="Segata N."/>
        </authorList>
    </citation>
    <scope>NUCLEOTIDE SEQUENCE</scope>
    <source>
        <strain evidence="1">FEM_GT703</strain>
    </source>
</reference>
<dbReference type="InterPro" id="IPR014968">
    <property type="entry name" value="XisI"/>
</dbReference>
<dbReference type="OrthoDB" id="467081at2"/>
<proteinExistence type="predicted"/>
<evidence type="ECO:0000313" key="1">
    <source>
        <dbReference type="EMBL" id="PHX53686.1"/>
    </source>
</evidence>
<dbReference type="InterPro" id="IPR035943">
    <property type="entry name" value="XisI-like_sf"/>
</dbReference>
<protein>
    <submittedName>
        <fullName evidence="1">XisI protein</fullName>
    </submittedName>
</protein>
<organism evidence="1 2">
    <name type="scientific">Tychonema bourrellyi FEM_GT703</name>
    <dbReference type="NCBI Taxonomy" id="2040638"/>
    <lineage>
        <taxon>Bacteria</taxon>
        <taxon>Bacillati</taxon>
        <taxon>Cyanobacteriota</taxon>
        <taxon>Cyanophyceae</taxon>
        <taxon>Oscillatoriophycideae</taxon>
        <taxon>Oscillatoriales</taxon>
        <taxon>Microcoleaceae</taxon>
        <taxon>Tychonema</taxon>
    </lineage>
</organism>
<accession>A0A2G4EW44</accession>
<dbReference type="Proteomes" id="UP000226442">
    <property type="component" value="Unassembled WGS sequence"/>
</dbReference>
<dbReference type="Pfam" id="PF08869">
    <property type="entry name" value="XisI"/>
    <property type="match status" value="1"/>
</dbReference>
<dbReference type="RefSeq" id="WP_096828597.1">
    <property type="nucleotide sequence ID" value="NZ_NXIB02000162.1"/>
</dbReference>